<dbReference type="Proteomes" id="UP000318065">
    <property type="component" value="Chromosome"/>
</dbReference>
<evidence type="ECO:0008006" key="4">
    <source>
        <dbReference type="Google" id="ProtNLM"/>
    </source>
</evidence>
<dbReference type="Gene3D" id="3.10.310.10">
    <property type="entry name" value="Diaminopimelate Epimerase, Chain A, domain 1"/>
    <property type="match status" value="2"/>
</dbReference>
<dbReference type="PIRSF" id="PIRSF016184">
    <property type="entry name" value="PhzC_PhzF"/>
    <property type="match status" value="1"/>
</dbReference>
<dbReference type="PANTHER" id="PTHR13774:SF32">
    <property type="entry name" value="ANTISENSE-ENHANCING SEQUENCE 1"/>
    <property type="match status" value="1"/>
</dbReference>
<organism evidence="2 3">
    <name type="scientific">Rubrobacter xylanophilus</name>
    <dbReference type="NCBI Taxonomy" id="49319"/>
    <lineage>
        <taxon>Bacteria</taxon>
        <taxon>Bacillati</taxon>
        <taxon>Actinomycetota</taxon>
        <taxon>Rubrobacteria</taxon>
        <taxon>Rubrobacterales</taxon>
        <taxon>Rubrobacteraceae</taxon>
        <taxon>Rubrobacter</taxon>
    </lineage>
</organism>
<evidence type="ECO:0000313" key="2">
    <source>
        <dbReference type="EMBL" id="BBL79481.1"/>
    </source>
</evidence>
<dbReference type="GO" id="GO:0005737">
    <property type="term" value="C:cytoplasm"/>
    <property type="evidence" value="ECO:0007669"/>
    <property type="project" value="TreeGrafter"/>
</dbReference>
<feature type="active site" evidence="1">
    <location>
        <position position="46"/>
    </location>
</feature>
<dbReference type="SUPFAM" id="SSF54506">
    <property type="entry name" value="Diaminopimelate epimerase-like"/>
    <property type="match status" value="1"/>
</dbReference>
<sequence>MPTLHVLKVFVGRDGAGGNPLGVFLEGGEVPEDERQRTAASLGFSETVFVDDAERGEVRIFTPRSELPFAGHPLVGVARLLMQEGHEVPVLRPPAGEVAVRREGDLVFVVGRPEWAPPFENLRLQSPKEVDALEGPPEGHDLVGVWAWEDERTGRVRARVFAPRLGIAEDEATGSHAMRLAARLGRPLVTRQGEGSEILARPLLDGTVEVGGRTELVEKRDHTAGGAP</sequence>
<dbReference type="InterPro" id="IPR003719">
    <property type="entry name" value="Phenazine_PhzF-like"/>
</dbReference>
<dbReference type="PANTHER" id="PTHR13774">
    <property type="entry name" value="PHENAZINE BIOSYNTHESIS PROTEIN"/>
    <property type="match status" value="1"/>
</dbReference>
<proteinExistence type="predicted"/>
<protein>
    <recommendedName>
        <fullName evidence="4">Phenazine biosynthesis PhzC/PhzF protein</fullName>
    </recommendedName>
</protein>
<dbReference type="RefSeq" id="WP_143527481.1">
    <property type="nucleotide sequence ID" value="NZ_AP019791.1"/>
</dbReference>
<name>A0A510HHN0_9ACTN</name>
<reference evidence="2" key="1">
    <citation type="journal article" date="2019" name="Microbiol. Resour. Announc.">
        <title>Complete Genome Sequence of Rubrobacter xylanophilus Strain AA3-22, Isolated from Arima Onsen in Japan.</title>
        <authorList>
            <person name="Tomariguchi N."/>
            <person name="Miyazaki K."/>
        </authorList>
    </citation>
    <scope>NUCLEOTIDE SEQUENCE [LARGE SCALE GENOMIC DNA]</scope>
    <source>
        <strain evidence="2">AA3-22</strain>
    </source>
</reference>
<dbReference type="AlphaFoldDB" id="A0A510HHN0"/>
<dbReference type="EMBL" id="AP019791">
    <property type="protein sequence ID" value="BBL79481.1"/>
    <property type="molecule type" value="Genomic_DNA"/>
</dbReference>
<accession>A0A510HHN0</accession>
<dbReference type="Pfam" id="PF02567">
    <property type="entry name" value="PhzC-PhzF"/>
    <property type="match status" value="1"/>
</dbReference>
<evidence type="ECO:0000313" key="3">
    <source>
        <dbReference type="Proteomes" id="UP000318065"/>
    </source>
</evidence>
<gene>
    <name evidence="2" type="ORF">RxyAA322_13350</name>
</gene>
<keyword evidence="3" id="KW-1185">Reference proteome</keyword>
<dbReference type="OrthoDB" id="9788221at2"/>
<evidence type="ECO:0000256" key="1">
    <source>
        <dbReference type="PIRSR" id="PIRSR016184-1"/>
    </source>
</evidence>
<dbReference type="GO" id="GO:0016853">
    <property type="term" value="F:isomerase activity"/>
    <property type="evidence" value="ECO:0007669"/>
    <property type="project" value="TreeGrafter"/>
</dbReference>